<evidence type="ECO:0000313" key="2">
    <source>
        <dbReference type="EMBL" id="JAS15742.1"/>
    </source>
</evidence>
<feature type="compositionally biased region" description="Low complexity" evidence="1">
    <location>
        <begin position="126"/>
        <end position="139"/>
    </location>
</feature>
<dbReference type="EMBL" id="GEDC01021556">
    <property type="protein sequence ID" value="JAS15742.1"/>
    <property type="molecule type" value="Transcribed_RNA"/>
</dbReference>
<gene>
    <name evidence="2" type="ORF">g.9824</name>
</gene>
<evidence type="ECO:0000256" key="1">
    <source>
        <dbReference type="SAM" id="MobiDB-lite"/>
    </source>
</evidence>
<accession>A0A1B6CQI7</accession>
<proteinExistence type="predicted"/>
<sequence length="169" mass="19729">MGIKKKIIPIGPKILPLYPSILSESSPLILSSNNITPEINRKFIKHKYKFKAKIRGKCKKLLWTRIKNNTVRQSPPFHGYYGENTQVCFQFSKRKISSGQSDLKREETEPKMFIGKVYDNRKKNKNTNNSNGPEGGNNNDQENVNERGIDVKENERGRIHNFRKKFHRR</sequence>
<feature type="region of interest" description="Disordered" evidence="1">
    <location>
        <begin position="115"/>
        <end position="169"/>
    </location>
</feature>
<dbReference type="AlphaFoldDB" id="A0A1B6CQI7"/>
<feature type="non-terminal residue" evidence="2">
    <location>
        <position position="169"/>
    </location>
</feature>
<name>A0A1B6CQI7_9HEMI</name>
<feature type="compositionally biased region" description="Basic residues" evidence="1">
    <location>
        <begin position="159"/>
        <end position="169"/>
    </location>
</feature>
<protein>
    <submittedName>
        <fullName evidence="2">Uncharacterized protein</fullName>
    </submittedName>
</protein>
<organism evidence="2">
    <name type="scientific">Clastoptera arizonana</name>
    <name type="common">Arizona spittle bug</name>
    <dbReference type="NCBI Taxonomy" id="38151"/>
    <lineage>
        <taxon>Eukaryota</taxon>
        <taxon>Metazoa</taxon>
        <taxon>Ecdysozoa</taxon>
        <taxon>Arthropoda</taxon>
        <taxon>Hexapoda</taxon>
        <taxon>Insecta</taxon>
        <taxon>Pterygota</taxon>
        <taxon>Neoptera</taxon>
        <taxon>Paraneoptera</taxon>
        <taxon>Hemiptera</taxon>
        <taxon>Auchenorrhyncha</taxon>
        <taxon>Cercopoidea</taxon>
        <taxon>Clastopteridae</taxon>
        <taxon>Clastoptera</taxon>
    </lineage>
</organism>
<feature type="compositionally biased region" description="Basic and acidic residues" evidence="1">
    <location>
        <begin position="144"/>
        <end position="158"/>
    </location>
</feature>
<reference evidence="2" key="1">
    <citation type="submission" date="2015-12" db="EMBL/GenBank/DDBJ databases">
        <title>De novo transcriptome assembly of four potential Pierce s Disease insect vectors from Arizona vineyards.</title>
        <authorList>
            <person name="Tassone E.E."/>
        </authorList>
    </citation>
    <scope>NUCLEOTIDE SEQUENCE</scope>
</reference>